<feature type="compositionally biased region" description="Low complexity" evidence="1">
    <location>
        <begin position="80"/>
        <end position="102"/>
    </location>
</feature>
<sequence length="348" mass="35989">MSHNQPGPYGNQPPQQPGPYGQQPRQPGPYGQPQQPGPYGQPPQAPQPGYGYPQQPPQQAPQGVPPQQPPGPYGQPPQQAPGGYGQPQQPGPYGQPQQAPYGQYPPQPPTGGGGNKKMLGIVIGAVAVVAALAVGGYFIFGGGGSGSGGSSVADDGAHKLTTPATVLGEYQKSSSNTSSSGTFTENDVQEAEKWGVTDPKAVNASYKAGSGTSVKAINFGGVYGKIEDPEKVVDSMFTEMQKKSEEEAGGASGAKVSFEGSPQKFEPAGFKNGVIKCQNAKYAMPGGSSSTAGVPSSFKMPMCIWGDHSTVTYIVFSDSGAIISKKEQPLSEAADTTAKLREEVRVKS</sequence>
<dbReference type="EMBL" id="JAOZYC010000175">
    <property type="protein sequence ID" value="MEB8342963.1"/>
    <property type="molecule type" value="Genomic_DNA"/>
</dbReference>
<protein>
    <submittedName>
        <fullName evidence="3">Uncharacterized protein</fullName>
    </submittedName>
</protein>
<dbReference type="RefSeq" id="WP_326022557.1">
    <property type="nucleotide sequence ID" value="NZ_JAOZYC010000175.1"/>
</dbReference>
<feature type="region of interest" description="Disordered" evidence="1">
    <location>
        <begin position="1"/>
        <end position="112"/>
    </location>
</feature>
<evidence type="ECO:0000313" key="3">
    <source>
        <dbReference type="EMBL" id="MEB8342963.1"/>
    </source>
</evidence>
<organism evidence="3 4">
    <name type="scientific">Streptomyces endophyticus</name>
    <dbReference type="NCBI Taxonomy" id="714166"/>
    <lineage>
        <taxon>Bacteria</taxon>
        <taxon>Bacillati</taxon>
        <taxon>Actinomycetota</taxon>
        <taxon>Actinomycetes</taxon>
        <taxon>Kitasatosporales</taxon>
        <taxon>Streptomycetaceae</taxon>
        <taxon>Streptomyces</taxon>
    </lineage>
</organism>
<evidence type="ECO:0000256" key="2">
    <source>
        <dbReference type="SAM" id="Phobius"/>
    </source>
</evidence>
<feature type="transmembrane region" description="Helical" evidence="2">
    <location>
        <begin position="118"/>
        <end position="140"/>
    </location>
</feature>
<proteinExistence type="predicted"/>
<evidence type="ECO:0000313" key="4">
    <source>
        <dbReference type="Proteomes" id="UP001354931"/>
    </source>
</evidence>
<name>A0ABU6FG87_9ACTN</name>
<reference evidence="3 4" key="1">
    <citation type="submission" date="2022-10" db="EMBL/GenBank/DDBJ databases">
        <authorList>
            <person name="Xie J."/>
            <person name="Shen N."/>
        </authorList>
    </citation>
    <scope>NUCLEOTIDE SEQUENCE [LARGE SCALE GENOMIC DNA]</scope>
    <source>
        <strain evidence="3 4">YIM65594</strain>
    </source>
</reference>
<dbReference type="Proteomes" id="UP001354931">
    <property type="component" value="Unassembled WGS sequence"/>
</dbReference>
<keyword evidence="2" id="KW-0472">Membrane</keyword>
<gene>
    <name evidence="3" type="ORF">OKJ99_36265</name>
</gene>
<comment type="caution">
    <text evidence="3">The sequence shown here is derived from an EMBL/GenBank/DDBJ whole genome shotgun (WGS) entry which is preliminary data.</text>
</comment>
<evidence type="ECO:0000256" key="1">
    <source>
        <dbReference type="SAM" id="MobiDB-lite"/>
    </source>
</evidence>
<feature type="compositionally biased region" description="Pro residues" evidence="1">
    <location>
        <begin position="54"/>
        <end position="79"/>
    </location>
</feature>
<feature type="compositionally biased region" description="Low complexity" evidence="1">
    <location>
        <begin position="1"/>
        <end position="34"/>
    </location>
</feature>
<keyword evidence="2" id="KW-0812">Transmembrane</keyword>
<keyword evidence="4" id="KW-1185">Reference proteome</keyword>
<accession>A0ABU6FG87</accession>
<feature type="compositionally biased region" description="Pro residues" evidence="1">
    <location>
        <begin position="35"/>
        <end position="46"/>
    </location>
</feature>
<keyword evidence="2" id="KW-1133">Transmembrane helix</keyword>